<dbReference type="AlphaFoldDB" id="A0AAD4P488"/>
<organism evidence="1 2">
    <name type="scientific">Perilla frutescens var. hirtella</name>
    <name type="common">Perilla citriodora</name>
    <name type="synonym">Perilla setoyensis</name>
    <dbReference type="NCBI Taxonomy" id="608512"/>
    <lineage>
        <taxon>Eukaryota</taxon>
        <taxon>Viridiplantae</taxon>
        <taxon>Streptophyta</taxon>
        <taxon>Embryophyta</taxon>
        <taxon>Tracheophyta</taxon>
        <taxon>Spermatophyta</taxon>
        <taxon>Magnoliopsida</taxon>
        <taxon>eudicotyledons</taxon>
        <taxon>Gunneridae</taxon>
        <taxon>Pentapetalae</taxon>
        <taxon>asterids</taxon>
        <taxon>lamiids</taxon>
        <taxon>Lamiales</taxon>
        <taxon>Lamiaceae</taxon>
        <taxon>Nepetoideae</taxon>
        <taxon>Elsholtzieae</taxon>
        <taxon>Perilla</taxon>
    </lineage>
</organism>
<protein>
    <submittedName>
        <fullName evidence="1">Uncharacterized protein</fullName>
    </submittedName>
</protein>
<reference evidence="1 2" key="1">
    <citation type="journal article" date="2021" name="Nat. Commun.">
        <title>Incipient diploidization of the medicinal plant Perilla within 10,000 years.</title>
        <authorList>
            <person name="Zhang Y."/>
            <person name="Shen Q."/>
            <person name="Leng L."/>
            <person name="Zhang D."/>
            <person name="Chen S."/>
            <person name="Shi Y."/>
            <person name="Ning Z."/>
            <person name="Chen S."/>
        </authorList>
    </citation>
    <scope>NUCLEOTIDE SEQUENCE [LARGE SCALE GENOMIC DNA]</scope>
    <source>
        <strain evidence="2">cv. PC099</strain>
    </source>
</reference>
<dbReference type="Proteomes" id="UP001190926">
    <property type="component" value="Unassembled WGS sequence"/>
</dbReference>
<dbReference type="EMBL" id="SDAM02000167">
    <property type="protein sequence ID" value="KAH6826283.1"/>
    <property type="molecule type" value="Genomic_DNA"/>
</dbReference>
<accession>A0AAD4P488</accession>
<proteinExistence type="predicted"/>
<comment type="caution">
    <text evidence="1">The sequence shown here is derived from an EMBL/GenBank/DDBJ whole genome shotgun (WGS) entry which is preliminary data.</text>
</comment>
<evidence type="ECO:0000313" key="2">
    <source>
        <dbReference type="Proteomes" id="UP001190926"/>
    </source>
</evidence>
<sequence length="74" mass="8593">MHDVSRENEYCANLLKVAEWQSDELDFGSEGVEGSHAVMQHCLITRRFAPIFHFYFLDYLYDDLGLFDSAIMAL</sequence>
<gene>
    <name evidence="1" type="ORF">C2S53_012244</name>
</gene>
<keyword evidence="2" id="KW-1185">Reference proteome</keyword>
<name>A0AAD4P488_PERFH</name>
<evidence type="ECO:0000313" key="1">
    <source>
        <dbReference type="EMBL" id="KAH6826283.1"/>
    </source>
</evidence>